<accession>A0A100VY93</accession>
<dbReference type="Pfam" id="PF01817">
    <property type="entry name" value="CM_2"/>
    <property type="match status" value="1"/>
</dbReference>
<comment type="caution">
    <text evidence="8">The sequence shown here is derived from an EMBL/GenBank/DDBJ whole genome shotgun (WGS) entry which is preliminary data.</text>
</comment>
<dbReference type="InterPro" id="IPR036263">
    <property type="entry name" value="Chorismate_II_sf"/>
</dbReference>
<keyword evidence="4 5" id="KW-0413">Isomerase</keyword>
<proteinExistence type="predicted"/>
<dbReference type="GO" id="GO:0009697">
    <property type="term" value="P:salicylic acid biosynthetic process"/>
    <property type="evidence" value="ECO:0007669"/>
    <property type="project" value="TreeGrafter"/>
</dbReference>
<dbReference type="UniPathway" id="UPA00120">
    <property type="reaction ID" value="UER00203"/>
</dbReference>
<dbReference type="RefSeq" id="WP_084388420.1">
    <property type="nucleotide sequence ID" value="NZ_BCSX01000021.1"/>
</dbReference>
<sequence length="191" mass="20145">MRKPGTTAWISCAAVLVGVGAAPGAPAAHADPQSPLLPLIDAAAQRLQTADAVAAYKYRTGGAVDDPKREQQVIDAVTAAAAAAHIDPGYVGNVFRNQIDATSSVEYTRFAQWKIDPGAAPAEAPDLSETRTTIDRLNQTMVREMAAQWDDLHSPSCIADRDTALSAVIAARALDPVYQSALTYATHAYCP</sequence>
<dbReference type="AlphaFoldDB" id="A0A100VY93"/>
<keyword evidence="9" id="KW-1185">Reference proteome</keyword>
<dbReference type="Gene3D" id="1.20.59.10">
    <property type="entry name" value="Chorismate mutase"/>
    <property type="match status" value="1"/>
</dbReference>
<name>A0A100VY93_9MYCO</name>
<dbReference type="InterPro" id="IPR002701">
    <property type="entry name" value="CM_II_prokaryot"/>
</dbReference>
<dbReference type="InterPro" id="IPR051331">
    <property type="entry name" value="Chorismate_mutase-related"/>
</dbReference>
<feature type="domain" description="Chorismate mutase" evidence="7">
    <location>
        <begin position="19"/>
        <end position="110"/>
    </location>
</feature>
<organism evidence="8 9">
    <name type="scientific">Mycolicibacterium brisbanense</name>
    <dbReference type="NCBI Taxonomy" id="146020"/>
    <lineage>
        <taxon>Bacteria</taxon>
        <taxon>Bacillati</taxon>
        <taxon>Actinomycetota</taxon>
        <taxon>Actinomycetes</taxon>
        <taxon>Mycobacteriales</taxon>
        <taxon>Mycobacteriaceae</taxon>
        <taxon>Mycolicibacterium</taxon>
    </lineage>
</organism>
<dbReference type="InterPro" id="IPR036979">
    <property type="entry name" value="CM_dom_sf"/>
</dbReference>
<dbReference type="GO" id="GO:0046417">
    <property type="term" value="P:chorismate metabolic process"/>
    <property type="evidence" value="ECO:0007669"/>
    <property type="project" value="InterPro"/>
</dbReference>
<dbReference type="PANTHER" id="PTHR38041">
    <property type="entry name" value="CHORISMATE MUTASE"/>
    <property type="match status" value="1"/>
</dbReference>
<evidence type="ECO:0000313" key="9">
    <source>
        <dbReference type="Proteomes" id="UP000069620"/>
    </source>
</evidence>
<evidence type="ECO:0000313" key="8">
    <source>
        <dbReference type="EMBL" id="GAS88106.1"/>
    </source>
</evidence>
<comment type="catalytic activity">
    <reaction evidence="5">
        <text>chorismate = prephenate</text>
        <dbReference type="Rhea" id="RHEA:13897"/>
        <dbReference type="ChEBI" id="CHEBI:29748"/>
        <dbReference type="ChEBI" id="CHEBI:29934"/>
        <dbReference type="EC" id="5.4.99.5"/>
    </reaction>
</comment>
<dbReference type="Proteomes" id="UP000069620">
    <property type="component" value="Unassembled WGS sequence"/>
</dbReference>
<comment type="function">
    <text evidence="5">Catalyzes the Claisen rearrangement of chorismate to prephenate.</text>
</comment>
<protein>
    <recommendedName>
        <fullName evidence="2 5">Chorismate mutase</fullName>
        <ecNumber evidence="2 5">5.4.99.5</ecNumber>
    </recommendedName>
</protein>
<dbReference type="SMART" id="SM00830">
    <property type="entry name" value="CM_2"/>
    <property type="match status" value="1"/>
</dbReference>
<dbReference type="SUPFAM" id="SSF48600">
    <property type="entry name" value="Chorismate mutase II"/>
    <property type="match status" value="1"/>
</dbReference>
<comment type="pathway">
    <text evidence="1 5">Metabolic intermediate biosynthesis; prephenate biosynthesis; prephenate from chorismate: step 1/1.</text>
</comment>
<dbReference type="STRING" id="146020.RMCB_2202"/>
<keyword evidence="3 6" id="KW-0732">Signal</keyword>
<dbReference type="NCBIfam" id="TIGR01806">
    <property type="entry name" value="CM_mono2"/>
    <property type="match status" value="1"/>
</dbReference>
<feature type="signal peptide" evidence="6">
    <location>
        <begin position="1"/>
        <end position="30"/>
    </location>
</feature>
<dbReference type="NCBIfam" id="NF006741">
    <property type="entry name" value="PRK09269.1"/>
    <property type="match status" value="1"/>
</dbReference>
<evidence type="ECO:0000256" key="5">
    <source>
        <dbReference type="PIRNR" id="PIRNR026640"/>
    </source>
</evidence>
<evidence type="ECO:0000256" key="6">
    <source>
        <dbReference type="SAM" id="SignalP"/>
    </source>
</evidence>
<evidence type="ECO:0000256" key="4">
    <source>
        <dbReference type="ARBA" id="ARBA00023235"/>
    </source>
</evidence>
<feature type="chain" id="PRO_5007089680" description="Chorismate mutase" evidence="6">
    <location>
        <begin position="31"/>
        <end position="191"/>
    </location>
</feature>
<evidence type="ECO:0000256" key="3">
    <source>
        <dbReference type="ARBA" id="ARBA00022729"/>
    </source>
</evidence>
<dbReference type="EC" id="5.4.99.5" evidence="2 5"/>
<dbReference type="PROSITE" id="PS51168">
    <property type="entry name" value="CHORISMATE_MUT_2"/>
    <property type="match status" value="1"/>
</dbReference>
<gene>
    <name evidence="8" type="ORF">RMCB_2202</name>
</gene>
<dbReference type="EMBL" id="BCSX01000021">
    <property type="protein sequence ID" value="GAS88106.1"/>
    <property type="molecule type" value="Genomic_DNA"/>
</dbReference>
<dbReference type="PIRSF" id="PIRSF026640">
    <property type="entry name" value="Peripl_chor_mut"/>
    <property type="match status" value="1"/>
</dbReference>
<evidence type="ECO:0000259" key="7">
    <source>
        <dbReference type="PROSITE" id="PS51168"/>
    </source>
</evidence>
<evidence type="ECO:0000256" key="1">
    <source>
        <dbReference type="ARBA" id="ARBA00004817"/>
    </source>
</evidence>
<dbReference type="InterPro" id="IPR008240">
    <property type="entry name" value="Chorismate_mutase_periplasmic"/>
</dbReference>
<dbReference type="GO" id="GO:0004106">
    <property type="term" value="F:chorismate mutase activity"/>
    <property type="evidence" value="ECO:0007669"/>
    <property type="project" value="UniProtKB-EC"/>
</dbReference>
<reference evidence="9" key="2">
    <citation type="submission" date="2016-02" db="EMBL/GenBank/DDBJ databases">
        <title>Draft genome sequence of five rapidly growing Mycobacterium species.</title>
        <authorList>
            <person name="Katahira K."/>
            <person name="Gotou Y."/>
            <person name="Iida K."/>
            <person name="Ogura Y."/>
            <person name="Hayashi T."/>
        </authorList>
    </citation>
    <scope>NUCLEOTIDE SEQUENCE [LARGE SCALE GENOMIC DNA]</scope>
    <source>
        <strain evidence="9">JCM15654</strain>
    </source>
</reference>
<reference evidence="9" key="1">
    <citation type="journal article" date="2016" name="Genome Announc.">
        <title>Draft Genome Sequences of Five Rapidly Growing Mycobacterium Species, M. thermoresistibile, M. fortuitum subsp. acetamidolyticum, M. canariasense, M. brisbanense, and M. novocastrense.</title>
        <authorList>
            <person name="Katahira K."/>
            <person name="Ogura Y."/>
            <person name="Gotoh Y."/>
            <person name="Hayashi T."/>
        </authorList>
    </citation>
    <scope>NUCLEOTIDE SEQUENCE [LARGE SCALE GENOMIC DNA]</scope>
    <source>
        <strain evidence="9">JCM15654</strain>
    </source>
</reference>
<dbReference type="PANTHER" id="PTHR38041:SF2">
    <property type="entry name" value="SECRETED CHORISMATE MUTASE"/>
    <property type="match status" value="1"/>
</dbReference>
<evidence type="ECO:0000256" key="2">
    <source>
        <dbReference type="ARBA" id="ARBA00012404"/>
    </source>
</evidence>